<comment type="similarity">
    <text evidence="10 12">Belongs to the BOS1 family.</text>
</comment>
<dbReference type="GO" id="GO:0000139">
    <property type="term" value="C:Golgi membrane"/>
    <property type="evidence" value="ECO:0007669"/>
    <property type="project" value="UniProtKB-SubCell"/>
</dbReference>
<keyword evidence="7 14" id="KW-1133">Transmembrane helix</keyword>
<dbReference type="GO" id="GO:0015031">
    <property type="term" value="P:protein transport"/>
    <property type="evidence" value="ECO:0007669"/>
    <property type="project" value="UniProtKB-KW"/>
</dbReference>
<keyword evidence="8" id="KW-0333">Golgi apparatus</keyword>
<organism evidence="15 16">
    <name type="scientific">Lachancea fermentati</name>
    <name type="common">Zygosaccharomyces fermentati</name>
    <dbReference type="NCBI Taxonomy" id="4955"/>
    <lineage>
        <taxon>Eukaryota</taxon>
        <taxon>Fungi</taxon>
        <taxon>Dikarya</taxon>
        <taxon>Ascomycota</taxon>
        <taxon>Saccharomycotina</taxon>
        <taxon>Saccharomycetes</taxon>
        <taxon>Saccharomycetales</taxon>
        <taxon>Saccharomycetaceae</taxon>
        <taxon>Lachancea</taxon>
    </lineage>
</organism>
<sequence length="239" mass="27868">MNALYNHAVKQKTLLQRDLSKFEKDLATSPISLQGSISATLISFEKTIDQYTDQLKKYKLNNPADNEKAQTKYQCRLESLRQDYEDGKDKFQELKKKFNEVNTRDQLLKSSSNPFEEETVMNKRNIGNQVNDNLGNNRNNSSELPMYQGLRKEHSIFERGNAQLDYILEMGQRSLEDVMEQNAVLQKMQNQMTKSLQTLGVSNGTIEKINKRVFKDKLIFWAALALMFMGFFFLLKWLR</sequence>
<feature type="coiled-coil region" evidence="13">
    <location>
        <begin position="41"/>
        <end position="97"/>
    </location>
</feature>
<keyword evidence="5" id="KW-0931">ER-Golgi transport</keyword>
<proteinExistence type="inferred from homology"/>
<evidence type="ECO:0000256" key="8">
    <source>
        <dbReference type="ARBA" id="ARBA00023034"/>
    </source>
</evidence>
<evidence type="ECO:0000256" key="7">
    <source>
        <dbReference type="ARBA" id="ARBA00022989"/>
    </source>
</evidence>
<keyword evidence="4 14" id="KW-0812">Transmembrane</keyword>
<keyword evidence="16" id="KW-1185">Reference proteome</keyword>
<keyword evidence="3 12" id="KW-0813">Transport</keyword>
<dbReference type="STRING" id="4955.A0A1G4M7N5"/>
<name>A0A1G4M7N5_LACFM</name>
<keyword evidence="6 12" id="KW-0653">Protein transport</keyword>
<comment type="subcellular location">
    <subcellularLocation>
        <location evidence="1">Endoplasmic reticulum membrane</location>
        <topology evidence="1">Single-pass type IV membrane protein</topology>
    </subcellularLocation>
    <subcellularLocation>
        <location evidence="2">Golgi apparatus membrane</location>
        <topology evidence="2">Single-pass type IV membrane protein</topology>
    </subcellularLocation>
</comment>
<dbReference type="PANTHER" id="PTHR21230:SF1">
    <property type="entry name" value="GOLGI SNAP RECEPTOR COMPLEX MEMBER 2"/>
    <property type="match status" value="1"/>
</dbReference>
<evidence type="ECO:0000313" key="16">
    <source>
        <dbReference type="Proteomes" id="UP000190831"/>
    </source>
</evidence>
<dbReference type="InterPro" id="IPR027027">
    <property type="entry name" value="GOSR2/Membrin/Bos1"/>
</dbReference>
<accession>A0A1G4M7N5</accession>
<evidence type="ECO:0000313" key="15">
    <source>
        <dbReference type="EMBL" id="SCV99701.1"/>
    </source>
</evidence>
<evidence type="ECO:0000256" key="10">
    <source>
        <dbReference type="ARBA" id="ARBA00037983"/>
    </source>
</evidence>
<dbReference type="OrthoDB" id="158360at2759"/>
<gene>
    <name evidence="15" type="ORF">LAFE_0B00606G</name>
</gene>
<dbReference type="Pfam" id="PF12352">
    <property type="entry name" value="V-SNARE_C"/>
    <property type="match status" value="1"/>
</dbReference>
<dbReference type="AlphaFoldDB" id="A0A1G4M7N5"/>
<reference evidence="16" key="1">
    <citation type="submission" date="2016-03" db="EMBL/GenBank/DDBJ databases">
        <authorList>
            <person name="Devillers H."/>
        </authorList>
    </citation>
    <scope>NUCLEOTIDE SEQUENCE [LARGE SCALE GENOMIC DNA]</scope>
</reference>
<dbReference type="GO" id="GO:0006906">
    <property type="term" value="P:vesicle fusion"/>
    <property type="evidence" value="ECO:0007669"/>
    <property type="project" value="TreeGrafter"/>
</dbReference>
<dbReference type="GO" id="GO:0005484">
    <property type="term" value="F:SNAP receptor activity"/>
    <property type="evidence" value="ECO:0007669"/>
    <property type="project" value="InterPro"/>
</dbReference>
<evidence type="ECO:0000256" key="6">
    <source>
        <dbReference type="ARBA" id="ARBA00022927"/>
    </source>
</evidence>
<dbReference type="GO" id="GO:0031902">
    <property type="term" value="C:late endosome membrane"/>
    <property type="evidence" value="ECO:0007669"/>
    <property type="project" value="TreeGrafter"/>
</dbReference>
<evidence type="ECO:0000256" key="11">
    <source>
        <dbReference type="ARBA" id="ARBA00040957"/>
    </source>
</evidence>
<dbReference type="OMA" id="FCWLVIH"/>
<evidence type="ECO:0000256" key="12">
    <source>
        <dbReference type="PIRNR" id="PIRNR028865"/>
    </source>
</evidence>
<evidence type="ECO:0000256" key="1">
    <source>
        <dbReference type="ARBA" id="ARBA00004163"/>
    </source>
</evidence>
<dbReference type="Proteomes" id="UP000190831">
    <property type="component" value="Chromosome B"/>
</dbReference>
<keyword evidence="9 12" id="KW-0472">Membrane</keyword>
<evidence type="ECO:0000256" key="5">
    <source>
        <dbReference type="ARBA" id="ARBA00022892"/>
    </source>
</evidence>
<evidence type="ECO:0000256" key="4">
    <source>
        <dbReference type="ARBA" id="ARBA00022692"/>
    </source>
</evidence>
<evidence type="ECO:0000256" key="2">
    <source>
        <dbReference type="ARBA" id="ARBA00004409"/>
    </source>
</evidence>
<dbReference type="GO" id="GO:0005789">
    <property type="term" value="C:endoplasmic reticulum membrane"/>
    <property type="evidence" value="ECO:0007669"/>
    <property type="project" value="UniProtKB-SubCell"/>
</dbReference>
<comment type="function">
    <text evidence="12">SNARE required for protein transport between the ER and the Golgi complex.</text>
</comment>
<dbReference type="GO" id="GO:0000149">
    <property type="term" value="F:SNARE binding"/>
    <property type="evidence" value="ECO:0007669"/>
    <property type="project" value="TreeGrafter"/>
</dbReference>
<feature type="transmembrane region" description="Helical" evidence="14">
    <location>
        <begin position="218"/>
        <end position="238"/>
    </location>
</feature>
<evidence type="ECO:0000256" key="14">
    <source>
        <dbReference type="SAM" id="Phobius"/>
    </source>
</evidence>
<dbReference type="GO" id="GO:0006888">
    <property type="term" value="P:endoplasmic reticulum to Golgi vesicle-mediated transport"/>
    <property type="evidence" value="ECO:0007669"/>
    <property type="project" value="TreeGrafter"/>
</dbReference>
<evidence type="ECO:0000256" key="13">
    <source>
        <dbReference type="SAM" id="Coils"/>
    </source>
</evidence>
<evidence type="ECO:0000256" key="9">
    <source>
        <dbReference type="ARBA" id="ARBA00023136"/>
    </source>
</evidence>
<evidence type="ECO:0000256" key="3">
    <source>
        <dbReference type="ARBA" id="ARBA00022448"/>
    </source>
</evidence>
<keyword evidence="13" id="KW-0175">Coiled coil</keyword>
<protein>
    <recommendedName>
        <fullName evidence="11 12">Protein transport protein BOS1</fullName>
    </recommendedName>
</protein>
<dbReference type="GO" id="GO:0031201">
    <property type="term" value="C:SNARE complex"/>
    <property type="evidence" value="ECO:0007669"/>
    <property type="project" value="TreeGrafter"/>
</dbReference>
<dbReference type="GO" id="GO:0012507">
    <property type="term" value="C:ER to Golgi transport vesicle membrane"/>
    <property type="evidence" value="ECO:0007669"/>
    <property type="project" value="TreeGrafter"/>
</dbReference>
<dbReference type="EMBL" id="LT598489">
    <property type="protein sequence ID" value="SCV99701.1"/>
    <property type="molecule type" value="Genomic_DNA"/>
</dbReference>
<dbReference type="PANTHER" id="PTHR21230">
    <property type="entry name" value="VESICLE TRANSPORT V-SNARE PROTEIN VTI1-RELATED"/>
    <property type="match status" value="1"/>
</dbReference>
<dbReference type="PIRSF" id="PIRSF028865">
    <property type="entry name" value="Membrin-2"/>
    <property type="match status" value="1"/>
</dbReference>